<name>A0A9D4VBB3_ADICA</name>
<dbReference type="EMBL" id="JABFUD020000002">
    <property type="protein sequence ID" value="KAI5083057.1"/>
    <property type="molecule type" value="Genomic_DNA"/>
</dbReference>
<dbReference type="Pfam" id="PF06200">
    <property type="entry name" value="tify"/>
    <property type="match status" value="1"/>
</dbReference>
<dbReference type="GO" id="GO:0009611">
    <property type="term" value="P:response to wounding"/>
    <property type="evidence" value="ECO:0007669"/>
    <property type="project" value="TreeGrafter"/>
</dbReference>
<evidence type="ECO:0000313" key="5">
    <source>
        <dbReference type="Proteomes" id="UP000886520"/>
    </source>
</evidence>
<comment type="caution">
    <text evidence="4">The sequence shown here is derived from an EMBL/GenBank/DDBJ whole genome shotgun (WGS) entry which is preliminary data.</text>
</comment>
<comment type="similarity">
    <text evidence="1">Belongs to the TIFY/JAZ family.</text>
</comment>
<dbReference type="GO" id="GO:0005634">
    <property type="term" value="C:nucleus"/>
    <property type="evidence" value="ECO:0007669"/>
    <property type="project" value="TreeGrafter"/>
</dbReference>
<evidence type="ECO:0000259" key="3">
    <source>
        <dbReference type="PROSITE" id="PS51320"/>
    </source>
</evidence>
<dbReference type="OrthoDB" id="649989at2759"/>
<dbReference type="Pfam" id="PF09425">
    <property type="entry name" value="Jas_motif"/>
    <property type="match status" value="1"/>
</dbReference>
<organism evidence="4 5">
    <name type="scientific">Adiantum capillus-veneris</name>
    <name type="common">Maidenhair fern</name>
    <dbReference type="NCBI Taxonomy" id="13818"/>
    <lineage>
        <taxon>Eukaryota</taxon>
        <taxon>Viridiplantae</taxon>
        <taxon>Streptophyta</taxon>
        <taxon>Embryophyta</taxon>
        <taxon>Tracheophyta</taxon>
        <taxon>Polypodiopsida</taxon>
        <taxon>Polypodiidae</taxon>
        <taxon>Polypodiales</taxon>
        <taxon>Pteridineae</taxon>
        <taxon>Pteridaceae</taxon>
        <taxon>Vittarioideae</taxon>
        <taxon>Adiantum</taxon>
    </lineage>
</organism>
<evidence type="ECO:0000256" key="2">
    <source>
        <dbReference type="SAM" id="MobiDB-lite"/>
    </source>
</evidence>
<protein>
    <recommendedName>
        <fullName evidence="3">Tify domain-containing protein</fullName>
    </recommendedName>
</protein>
<evidence type="ECO:0000256" key="1">
    <source>
        <dbReference type="ARBA" id="ARBA00008614"/>
    </source>
</evidence>
<sequence length="159" mass="17591">MDAAAASATPLDSVHLAPARAAHFSSSFSDPTAFTAECRTQQLTIFYDGMVYLYNNISLEKAQAFMSLMGSQGMQNWSSSTNNNELLSSVSNTPSEHISKRRSQRELPFARKASLARFLKSRKARVEESKMSKGNTKCTFQKAKSQEQPCLLGNRINSI</sequence>
<dbReference type="GO" id="GO:2000022">
    <property type="term" value="P:regulation of jasmonic acid mediated signaling pathway"/>
    <property type="evidence" value="ECO:0007669"/>
    <property type="project" value="TreeGrafter"/>
</dbReference>
<feature type="domain" description="Tify" evidence="3">
    <location>
        <begin position="36"/>
        <end position="71"/>
    </location>
</feature>
<dbReference type="AlphaFoldDB" id="A0A9D4VBB3"/>
<dbReference type="PANTHER" id="PTHR33077:SF60">
    <property type="entry name" value="TIFY DOMAIN-CONTAINING PROTEIN"/>
    <property type="match status" value="1"/>
</dbReference>
<gene>
    <name evidence="4" type="ORF">GOP47_0002800</name>
</gene>
<keyword evidence="5" id="KW-1185">Reference proteome</keyword>
<accession>A0A9D4VBB3</accession>
<dbReference type="InterPro" id="IPR010399">
    <property type="entry name" value="Tify_dom"/>
</dbReference>
<dbReference type="SMART" id="SM00979">
    <property type="entry name" value="TIFY"/>
    <property type="match status" value="1"/>
</dbReference>
<dbReference type="GO" id="GO:0031347">
    <property type="term" value="P:regulation of defense response"/>
    <property type="evidence" value="ECO:0007669"/>
    <property type="project" value="TreeGrafter"/>
</dbReference>
<dbReference type="InterPro" id="IPR040390">
    <property type="entry name" value="TIFY/JAZ"/>
</dbReference>
<reference evidence="4" key="1">
    <citation type="submission" date="2021-01" db="EMBL/GenBank/DDBJ databases">
        <title>Adiantum capillus-veneris genome.</title>
        <authorList>
            <person name="Fang Y."/>
            <person name="Liao Q."/>
        </authorList>
    </citation>
    <scope>NUCLEOTIDE SEQUENCE</scope>
    <source>
        <strain evidence="4">H3</strain>
        <tissue evidence="4">Leaf</tissue>
    </source>
</reference>
<feature type="region of interest" description="Disordered" evidence="2">
    <location>
        <begin position="85"/>
        <end position="104"/>
    </location>
</feature>
<dbReference type="Proteomes" id="UP000886520">
    <property type="component" value="Chromosome 3"/>
</dbReference>
<proteinExistence type="inferred from homology"/>
<evidence type="ECO:0000313" key="4">
    <source>
        <dbReference type="EMBL" id="KAI5083057.1"/>
    </source>
</evidence>
<dbReference type="PROSITE" id="PS51320">
    <property type="entry name" value="TIFY"/>
    <property type="match status" value="1"/>
</dbReference>
<dbReference type="InterPro" id="IPR018467">
    <property type="entry name" value="CCT_CS"/>
</dbReference>
<dbReference type="PANTHER" id="PTHR33077">
    <property type="entry name" value="PROTEIN TIFY 4A-RELATED-RELATED"/>
    <property type="match status" value="1"/>
</dbReference>